<dbReference type="InterPro" id="IPR002252">
    <property type="entry name" value="Glyco_hydro_36"/>
</dbReference>
<dbReference type="FunFam" id="3.20.20.70:FF:000118">
    <property type="entry name" value="Alpha-galactosidase"/>
    <property type="match status" value="1"/>
</dbReference>
<organism evidence="9 10">
    <name type="scientific">Stagnihabitans tardus</name>
    <dbReference type="NCBI Taxonomy" id="2699202"/>
    <lineage>
        <taxon>Bacteria</taxon>
        <taxon>Pseudomonadati</taxon>
        <taxon>Pseudomonadota</taxon>
        <taxon>Alphaproteobacteria</taxon>
        <taxon>Rhodobacterales</taxon>
        <taxon>Paracoccaceae</taxon>
        <taxon>Stagnihabitans</taxon>
    </lineage>
</organism>
<keyword evidence="3" id="KW-0378">Hydrolase</keyword>
<dbReference type="AlphaFoldDB" id="A0AAE5BUY1"/>
<dbReference type="InterPro" id="IPR050985">
    <property type="entry name" value="Alpha-glycosidase_related"/>
</dbReference>
<dbReference type="Gene3D" id="2.60.40.1180">
    <property type="entry name" value="Golgi alpha-mannosidase II"/>
    <property type="match status" value="1"/>
</dbReference>
<dbReference type="GO" id="GO:0016052">
    <property type="term" value="P:carbohydrate catabolic process"/>
    <property type="evidence" value="ECO:0007669"/>
    <property type="project" value="InterPro"/>
</dbReference>
<gene>
    <name evidence="9" type="ORF">GV832_09065</name>
</gene>
<comment type="catalytic activity">
    <reaction evidence="1">
        <text>Hydrolysis of terminal, non-reducing alpha-D-galactose residues in alpha-D-galactosides, including galactose oligosaccharides, galactomannans and galactolipids.</text>
        <dbReference type="EC" id="3.2.1.22"/>
    </reaction>
</comment>
<dbReference type="InterPro" id="IPR031705">
    <property type="entry name" value="Glyco_hydro_36_C"/>
</dbReference>
<feature type="binding site" evidence="6">
    <location>
        <position position="386"/>
    </location>
    <ligand>
        <name>substrate</name>
    </ligand>
</feature>
<feature type="domain" description="Glycosyl hydrolase family 36 C-terminal" evidence="7">
    <location>
        <begin position="582"/>
        <end position="658"/>
    </location>
</feature>
<dbReference type="Pfam" id="PF16875">
    <property type="entry name" value="Glyco_hydro_36N"/>
    <property type="match status" value="1"/>
</dbReference>
<dbReference type="InterPro" id="IPR013785">
    <property type="entry name" value="Aldolase_TIM"/>
</dbReference>
<dbReference type="Proteomes" id="UP001193501">
    <property type="component" value="Unassembled WGS sequence"/>
</dbReference>
<name>A0AAE5BUY1_9RHOB</name>
<dbReference type="EMBL" id="JAABNR010000007">
    <property type="protein sequence ID" value="NBZ87727.1"/>
    <property type="molecule type" value="Genomic_DNA"/>
</dbReference>
<evidence type="ECO:0000256" key="6">
    <source>
        <dbReference type="PIRSR" id="PIRSR005536-2"/>
    </source>
</evidence>
<evidence type="ECO:0000256" key="1">
    <source>
        <dbReference type="ARBA" id="ARBA00001255"/>
    </source>
</evidence>
<comment type="caution">
    <text evidence="9">The sequence shown here is derived from an EMBL/GenBank/DDBJ whole genome shotgun (WGS) entry which is preliminary data.</text>
</comment>
<feature type="binding site" evidence="6">
    <location>
        <begin position="419"/>
        <end position="423"/>
    </location>
    <ligand>
        <name>substrate</name>
    </ligand>
</feature>
<feature type="active site" description="Nucleophile" evidence="5">
    <location>
        <position position="421"/>
    </location>
</feature>
<keyword evidence="10" id="KW-1185">Reference proteome</keyword>
<dbReference type="Gene3D" id="2.70.98.60">
    <property type="entry name" value="alpha-galactosidase from lactobacil brevis"/>
    <property type="match status" value="1"/>
</dbReference>
<evidence type="ECO:0000259" key="8">
    <source>
        <dbReference type="Pfam" id="PF16875"/>
    </source>
</evidence>
<dbReference type="PRINTS" id="PR00743">
    <property type="entry name" value="GLHYDRLASE36"/>
</dbReference>
<evidence type="ECO:0000259" key="7">
    <source>
        <dbReference type="Pfam" id="PF16874"/>
    </source>
</evidence>
<dbReference type="PIRSF" id="PIRSF005536">
    <property type="entry name" value="Agal"/>
    <property type="match status" value="1"/>
</dbReference>
<dbReference type="RefSeq" id="WP_168774539.1">
    <property type="nucleotide sequence ID" value="NZ_JAABNR010000007.1"/>
</dbReference>
<dbReference type="PANTHER" id="PTHR43053">
    <property type="entry name" value="GLYCOSIDASE FAMILY 31"/>
    <property type="match status" value="1"/>
</dbReference>
<dbReference type="CDD" id="cd14791">
    <property type="entry name" value="GH36"/>
    <property type="match status" value="1"/>
</dbReference>
<dbReference type="InterPro" id="IPR017853">
    <property type="entry name" value="GH"/>
</dbReference>
<evidence type="ECO:0000256" key="2">
    <source>
        <dbReference type="ARBA" id="ARBA00012755"/>
    </source>
</evidence>
<dbReference type="EC" id="3.2.1.22" evidence="2"/>
<dbReference type="Pfam" id="PF16874">
    <property type="entry name" value="Glyco_hydro_36C"/>
    <property type="match status" value="1"/>
</dbReference>
<evidence type="ECO:0000256" key="3">
    <source>
        <dbReference type="ARBA" id="ARBA00022801"/>
    </source>
</evidence>
<evidence type="ECO:0000256" key="4">
    <source>
        <dbReference type="ARBA" id="ARBA00023295"/>
    </source>
</evidence>
<feature type="binding site" evidence="6">
    <location>
        <position position="456"/>
    </location>
    <ligand>
        <name>substrate</name>
    </ligand>
</feature>
<feature type="binding site" evidence="6">
    <location>
        <position position="478"/>
    </location>
    <ligand>
        <name>substrate</name>
    </ligand>
</feature>
<evidence type="ECO:0000256" key="5">
    <source>
        <dbReference type="PIRSR" id="PIRSR005536-1"/>
    </source>
</evidence>
<dbReference type="Pfam" id="PF02065">
    <property type="entry name" value="Melibiase"/>
    <property type="match status" value="1"/>
</dbReference>
<dbReference type="InterPro" id="IPR031704">
    <property type="entry name" value="Glyco_hydro_36_N"/>
</dbReference>
<feature type="binding site" evidence="6">
    <location>
        <begin position="311"/>
        <end position="312"/>
    </location>
    <ligand>
        <name>substrate</name>
    </ligand>
</feature>
<dbReference type="InterPro" id="IPR013780">
    <property type="entry name" value="Glyco_hydro_b"/>
</dbReference>
<dbReference type="SUPFAM" id="SSF51445">
    <property type="entry name" value="(Trans)glycosidases"/>
    <property type="match status" value="1"/>
</dbReference>
<dbReference type="InterPro" id="IPR038417">
    <property type="entry name" value="Alpga-gal_N_sf"/>
</dbReference>
<feature type="binding site" evidence="6">
    <location>
        <position position="151"/>
    </location>
    <ligand>
        <name>substrate</name>
    </ligand>
</feature>
<feature type="domain" description="Glycosyl hydrolase family 36 N-terminal" evidence="8">
    <location>
        <begin position="76"/>
        <end position="224"/>
    </location>
</feature>
<dbReference type="GO" id="GO:0004557">
    <property type="term" value="F:alpha-galactosidase activity"/>
    <property type="evidence" value="ECO:0007669"/>
    <property type="project" value="UniProtKB-EC"/>
</dbReference>
<sequence>MTYRIDDQSSTLVLETTDSLPRVVYFGPRLDALDDLVAAARLDLNGGMLDSLAPLTLCPLGDGHFMGQPGFAGSVLPRWTASVEVRGQTLAISATDAAQGLRYAAELTLNGVLTAWARVESDQPIRVDWLSAPVLPVAPGQDEILELSGRWVGELHLDRQRFSPGARLREARQGRSGQENPPFALTCTPGATWTRGEVTAFAYGWPGGHRMIAEELPCGRRQMQFGHVTGSYGIGTRFETAILTVARSDEGLNGVAVQMQSHARSLAPFVRPSRPVHYNCWEAVYFDHDLGVLSDMAERAARIGAERFVLDDGWFKGRKNDKSSLGDWEVDRVKWPEGLKPLIDKVHACGMTFGLWVEPEMVNPDSDLYRAHPDWALGRPDQVMGRYQMVLNMGLAPVQDYLFDKIDRVLAENDIDYLKWDHNRLLPVLDAGQGHGVMALMARLRAAHPGVEIESCASGGGRIDYGILTQTCRVWLSDCIDAVERVRMQATASLFLPGALVGSHVGAFHAHTTGRNLPMHLRAWVAAMRHMGFESDLTAFAPEDEALLTEVTAWYKANRDWMHAGETRQLDCEAGRTAEIQIAADGSRFVAFAIQTEMPKEQLPLALRLTGLDPKARYRITRRPAPTPNASRGPVALRDQSLTLSGQALMAQGLNLPLSWPATIQIVEGTRL</sequence>
<evidence type="ECO:0000313" key="9">
    <source>
        <dbReference type="EMBL" id="NBZ87727.1"/>
    </source>
</evidence>
<evidence type="ECO:0000313" key="10">
    <source>
        <dbReference type="Proteomes" id="UP001193501"/>
    </source>
</evidence>
<dbReference type="Gene3D" id="3.20.20.70">
    <property type="entry name" value="Aldolase class I"/>
    <property type="match status" value="1"/>
</dbReference>
<reference evidence="9" key="1">
    <citation type="submission" date="2020-01" db="EMBL/GenBank/DDBJ databases">
        <authorList>
            <person name="Chen W.-M."/>
        </authorList>
    </citation>
    <scope>NUCLEOTIDE SEQUENCE</scope>
    <source>
        <strain evidence="9">CYK-10</strain>
    </source>
</reference>
<proteinExistence type="predicted"/>
<keyword evidence="4" id="KW-0326">Glycosidase</keyword>
<protein>
    <recommendedName>
        <fullName evidence="2">alpha-galactosidase</fullName>
        <ecNumber evidence="2">3.2.1.22</ecNumber>
    </recommendedName>
</protein>
<feature type="active site" description="Nucleophile" evidence="5">
    <location>
        <position position="478"/>
    </location>
</feature>
<accession>A0AAE5BUY1</accession>
<dbReference type="PANTHER" id="PTHR43053:SF3">
    <property type="entry name" value="ALPHA-GALACTOSIDASE C-RELATED"/>
    <property type="match status" value="1"/>
</dbReference>